<feature type="signal peptide" evidence="1">
    <location>
        <begin position="1"/>
        <end position="31"/>
    </location>
</feature>
<comment type="caution">
    <text evidence="2">The sequence shown here is derived from an EMBL/GenBank/DDBJ whole genome shotgun (WGS) entry which is preliminary data.</text>
</comment>
<evidence type="ECO:0000313" key="2">
    <source>
        <dbReference type="EMBL" id="KAG0580550.1"/>
    </source>
</evidence>
<evidence type="ECO:0000256" key="1">
    <source>
        <dbReference type="SAM" id="SignalP"/>
    </source>
</evidence>
<feature type="chain" id="PRO_5035778933" evidence="1">
    <location>
        <begin position="32"/>
        <end position="49"/>
    </location>
</feature>
<evidence type="ECO:0000313" key="3">
    <source>
        <dbReference type="Proteomes" id="UP000822688"/>
    </source>
</evidence>
<name>A0A8T0I9U6_CERPU</name>
<proteinExistence type="predicted"/>
<dbReference type="AlphaFoldDB" id="A0A8T0I9U6"/>
<keyword evidence="1" id="KW-0732">Signal</keyword>
<dbReference type="EMBL" id="CM026424">
    <property type="protein sequence ID" value="KAG0580550.1"/>
    <property type="molecule type" value="Genomic_DNA"/>
</dbReference>
<protein>
    <submittedName>
        <fullName evidence="2">Uncharacterized protein</fullName>
    </submittedName>
</protein>
<keyword evidence="3" id="KW-1185">Reference proteome</keyword>
<sequence length="49" mass="5327">MKARSARCLSFNLRHLFTALAVSLYLSPGNCGVCGDLLEFSFPSFLVSS</sequence>
<gene>
    <name evidence="2" type="ORF">KC19_4G181500</name>
</gene>
<organism evidence="2 3">
    <name type="scientific">Ceratodon purpureus</name>
    <name type="common">Fire moss</name>
    <name type="synonym">Dicranum purpureum</name>
    <dbReference type="NCBI Taxonomy" id="3225"/>
    <lineage>
        <taxon>Eukaryota</taxon>
        <taxon>Viridiplantae</taxon>
        <taxon>Streptophyta</taxon>
        <taxon>Embryophyta</taxon>
        <taxon>Bryophyta</taxon>
        <taxon>Bryophytina</taxon>
        <taxon>Bryopsida</taxon>
        <taxon>Dicranidae</taxon>
        <taxon>Pseudoditrichales</taxon>
        <taxon>Ditrichaceae</taxon>
        <taxon>Ceratodon</taxon>
    </lineage>
</organism>
<accession>A0A8T0I9U6</accession>
<reference evidence="2" key="1">
    <citation type="submission" date="2020-06" db="EMBL/GenBank/DDBJ databases">
        <title>WGS assembly of Ceratodon purpureus strain R40.</title>
        <authorList>
            <person name="Carey S.B."/>
            <person name="Jenkins J."/>
            <person name="Shu S."/>
            <person name="Lovell J.T."/>
            <person name="Sreedasyam A."/>
            <person name="Maumus F."/>
            <person name="Tiley G.P."/>
            <person name="Fernandez-Pozo N."/>
            <person name="Barry K."/>
            <person name="Chen C."/>
            <person name="Wang M."/>
            <person name="Lipzen A."/>
            <person name="Daum C."/>
            <person name="Saski C.A."/>
            <person name="Payton A.C."/>
            <person name="Mcbreen J.C."/>
            <person name="Conrad R.E."/>
            <person name="Kollar L.M."/>
            <person name="Olsson S."/>
            <person name="Huttunen S."/>
            <person name="Landis J.B."/>
            <person name="Wickett N.J."/>
            <person name="Johnson M.G."/>
            <person name="Rensing S.A."/>
            <person name="Grimwood J."/>
            <person name="Schmutz J."/>
            <person name="Mcdaniel S.F."/>
        </authorList>
    </citation>
    <scope>NUCLEOTIDE SEQUENCE</scope>
    <source>
        <strain evidence="2">R40</strain>
    </source>
</reference>
<dbReference type="Proteomes" id="UP000822688">
    <property type="component" value="Chromosome 4"/>
</dbReference>